<evidence type="ECO:0000256" key="11">
    <source>
        <dbReference type="ARBA" id="ARBA00023136"/>
    </source>
</evidence>
<comment type="subcellular location">
    <subcellularLocation>
        <location evidence="1 14">Cell outer membrane</location>
        <topology evidence="1 14">Multi-pass membrane protein</topology>
    </subcellularLocation>
</comment>
<evidence type="ECO:0000259" key="18">
    <source>
        <dbReference type="Pfam" id="PF00593"/>
    </source>
</evidence>
<keyword evidence="9" id="KW-0406">Ion transport</keyword>
<feature type="chain" id="PRO_5046186885" evidence="17">
    <location>
        <begin position="24"/>
        <end position="697"/>
    </location>
</feature>
<dbReference type="InterPro" id="IPR010105">
    <property type="entry name" value="TonB_sidphr_rcpt"/>
</dbReference>
<reference evidence="21" key="1">
    <citation type="journal article" date="2019" name="Int. J. Syst. Evol. Microbiol.">
        <title>The Global Catalogue of Microorganisms (GCM) 10K type strain sequencing project: providing services to taxonomists for standard genome sequencing and annotation.</title>
        <authorList>
            <consortium name="The Broad Institute Genomics Platform"/>
            <consortium name="The Broad Institute Genome Sequencing Center for Infectious Disease"/>
            <person name="Wu L."/>
            <person name="Ma J."/>
        </authorList>
    </citation>
    <scope>NUCLEOTIDE SEQUENCE [LARGE SCALE GENOMIC DNA]</scope>
    <source>
        <strain evidence="21">KCTC 32041</strain>
    </source>
</reference>
<evidence type="ECO:0000256" key="17">
    <source>
        <dbReference type="SAM" id="SignalP"/>
    </source>
</evidence>
<keyword evidence="10 16" id="KW-0798">TonB box</keyword>
<dbReference type="NCBIfam" id="TIGR01783">
    <property type="entry name" value="TonB-siderophor"/>
    <property type="match status" value="1"/>
</dbReference>
<name>A0ABQ2YRF1_9NEIS</name>
<dbReference type="Pfam" id="PF00593">
    <property type="entry name" value="TonB_dep_Rec_b-barrel"/>
    <property type="match status" value="1"/>
</dbReference>
<keyword evidence="8" id="KW-0408">Iron</keyword>
<dbReference type="PROSITE" id="PS01156">
    <property type="entry name" value="TONB_DEPENDENT_REC_2"/>
    <property type="match status" value="1"/>
</dbReference>
<evidence type="ECO:0000256" key="6">
    <source>
        <dbReference type="ARBA" id="ARBA00022692"/>
    </source>
</evidence>
<protein>
    <submittedName>
        <fullName evidence="20">TonB-dependent receptor</fullName>
    </submittedName>
</protein>
<keyword evidence="4 14" id="KW-1134">Transmembrane beta strand</keyword>
<feature type="short sequence motif" description="TonB C-terminal box" evidence="15">
    <location>
        <begin position="680"/>
        <end position="697"/>
    </location>
</feature>
<dbReference type="Gene3D" id="2.40.170.20">
    <property type="entry name" value="TonB-dependent receptor, beta-barrel domain"/>
    <property type="match status" value="1"/>
</dbReference>
<dbReference type="EMBL" id="BMYW01000006">
    <property type="protein sequence ID" value="GGX92841.1"/>
    <property type="molecule type" value="Genomic_DNA"/>
</dbReference>
<evidence type="ECO:0000256" key="3">
    <source>
        <dbReference type="ARBA" id="ARBA00022448"/>
    </source>
</evidence>
<evidence type="ECO:0000256" key="5">
    <source>
        <dbReference type="ARBA" id="ARBA00022496"/>
    </source>
</evidence>
<sequence length="697" mass="75551">MKTPALLTSTLLLGQLLPVASYAASSDSGDSTELATVVVTAPARQDNSYQPGKSVSSGYQRAALDTPQAVAVVPSQVLRDQQARTLQEAVNNVSGVVETNTLAGIADSVTRRGFGSRGDGSILRDGVRAATLRNFGVTSDSVEVLKGPASLLYGIQEPGGVINVISKKPQYSPQGSIGLRSSSFGGGAADFDLTGPLGDGGLAYRVIGELEESDYWRNFGNTRRKLIAPSLAWQDGSSSALLAYEYLDFKTPYDRGTVFANGRALNIPREQRLDEAWNIAEGTSQALNGSYSRQLNDSWQWKANLGWTRLHYSDNQARPVSYNASTGVLTRRADGNRGFDNTTLLLSTRLQGDVFLFGQRHEPAIALESEQLREAKGNVLQGVNNTSFNVYHPVYGTLAYPSKLSSSKSDTRSDIDTQALVLQDNWHFASGWTASLGSRYQHYRQEDGSGRPYRITGRSSGDVLLPQLGLLYRLAPQWSLYGNYSESFRPNTASDGVSFDPERGIVHEVGGKYEHGGISASLALYRIVKSNVLVTENDVSRAVGKVRSQGVELDVSGQLSRQLAVIANYAYTDAEVTEDLAANVGKQLFNVPHHSGGVSLAYDFGRDAQGSRWRAGGGLRYVGTRQGDAGNSFELPRYQVADAFVAWQGKVGRNKLDVQLNVKNLFDKTYYSSSSGSALQVKIGDPREVSIQTRLSF</sequence>
<evidence type="ECO:0000256" key="12">
    <source>
        <dbReference type="ARBA" id="ARBA00023170"/>
    </source>
</evidence>
<dbReference type="InterPro" id="IPR039426">
    <property type="entry name" value="TonB-dep_rcpt-like"/>
</dbReference>
<keyword evidence="12 20" id="KW-0675">Receptor</keyword>
<keyword evidence="13 14" id="KW-0998">Cell outer membrane</keyword>
<evidence type="ECO:0000256" key="1">
    <source>
        <dbReference type="ARBA" id="ARBA00004571"/>
    </source>
</evidence>
<evidence type="ECO:0000313" key="20">
    <source>
        <dbReference type="EMBL" id="GGX92841.1"/>
    </source>
</evidence>
<keyword evidence="5" id="KW-0410">Iron transport</keyword>
<organism evidence="20 21">
    <name type="scientific">Vogesella alkaliphila</name>
    <dbReference type="NCBI Taxonomy" id="1193621"/>
    <lineage>
        <taxon>Bacteria</taxon>
        <taxon>Pseudomonadati</taxon>
        <taxon>Pseudomonadota</taxon>
        <taxon>Betaproteobacteria</taxon>
        <taxon>Neisseriales</taxon>
        <taxon>Chromobacteriaceae</taxon>
        <taxon>Vogesella</taxon>
    </lineage>
</organism>
<feature type="signal peptide" evidence="17">
    <location>
        <begin position="1"/>
        <end position="23"/>
    </location>
</feature>
<dbReference type="PANTHER" id="PTHR32552:SF85">
    <property type="entry name" value="BLL7968 PROTEIN"/>
    <property type="match status" value="1"/>
</dbReference>
<evidence type="ECO:0000256" key="13">
    <source>
        <dbReference type="ARBA" id="ARBA00023237"/>
    </source>
</evidence>
<evidence type="ECO:0000256" key="16">
    <source>
        <dbReference type="RuleBase" id="RU003357"/>
    </source>
</evidence>
<gene>
    <name evidence="20" type="ORF">GCM10011290_20870</name>
</gene>
<dbReference type="PANTHER" id="PTHR32552">
    <property type="entry name" value="FERRICHROME IRON RECEPTOR-RELATED"/>
    <property type="match status" value="1"/>
</dbReference>
<evidence type="ECO:0000256" key="9">
    <source>
        <dbReference type="ARBA" id="ARBA00023065"/>
    </source>
</evidence>
<evidence type="ECO:0000256" key="15">
    <source>
        <dbReference type="PROSITE-ProRule" id="PRU10144"/>
    </source>
</evidence>
<evidence type="ECO:0000256" key="8">
    <source>
        <dbReference type="ARBA" id="ARBA00023004"/>
    </source>
</evidence>
<keyword evidence="7 17" id="KW-0732">Signal</keyword>
<keyword evidence="11 14" id="KW-0472">Membrane</keyword>
<accession>A0ABQ2YRF1</accession>
<evidence type="ECO:0000256" key="7">
    <source>
        <dbReference type="ARBA" id="ARBA00022729"/>
    </source>
</evidence>
<dbReference type="InterPro" id="IPR000531">
    <property type="entry name" value="Beta-barrel_TonB"/>
</dbReference>
<comment type="caution">
    <text evidence="20">The sequence shown here is derived from an EMBL/GenBank/DDBJ whole genome shotgun (WGS) entry which is preliminary data.</text>
</comment>
<keyword evidence="3 14" id="KW-0813">Transport</keyword>
<dbReference type="SUPFAM" id="SSF56935">
    <property type="entry name" value="Porins"/>
    <property type="match status" value="1"/>
</dbReference>
<evidence type="ECO:0000256" key="4">
    <source>
        <dbReference type="ARBA" id="ARBA00022452"/>
    </source>
</evidence>
<dbReference type="InterPro" id="IPR012910">
    <property type="entry name" value="Plug_dom"/>
</dbReference>
<keyword evidence="6 14" id="KW-0812">Transmembrane</keyword>
<comment type="similarity">
    <text evidence="2 14 16">Belongs to the TonB-dependent receptor family.</text>
</comment>
<dbReference type="Pfam" id="PF07715">
    <property type="entry name" value="Plug"/>
    <property type="match status" value="1"/>
</dbReference>
<feature type="domain" description="TonB-dependent receptor-like beta-barrel" evidence="18">
    <location>
        <begin position="233"/>
        <end position="665"/>
    </location>
</feature>
<dbReference type="Gene3D" id="2.170.130.10">
    <property type="entry name" value="TonB-dependent receptor, plug domain"/>
    <property type="match status" value="1"/>
</dbReference>
<evidence type="ECO:0000256" key="14">
    <source>
        <dbReference type="PROSITE-ProRule" id="PRU01360"/>
    </source>
</evidence>
<dbReference type="CDD" id="cd01347">
    <property type="entry name" value="ligand_gated_channel"/>
    <property type="match status" value="1"/>
</dbReference>
<dbReference type="InterPro" id="IPR036942">
    <property type="entry name" value="Beta-barrel_TonB_sf"/>
</dbReference>
<dbReference type="InterPro" id="IPR037066">
    <property type="entry name" value="Plug_dom_sf"/>
</dbReference>
<dbReference type="InterPro" id="IPR010917">
    <property type="entry name" value="TonB_rcpt_CS"/>
</dbReference>
<dbReference type="PROSITE" id="PS52016">
    <property type="entry name" value="TONB_DEPENDENT_REC_3"/>
    <property type="match status" value="1"/>
</dbReference>
<dbReference type="RefSeq" id="WP_189374074.1">
    <property type="nucleotide sequence ID" value="NZ_BMYW01000006.1"/>
</dbReference>
<feature type="domain" description="TonB-dependent receptor plug" evidence="19">
    <location>
        <begin position="64"/>
        <end position="161"/>
    </location>
</feature>
<proteinExistence type="inferred from homology"/>
<dbReference type="Proteomes" id="UP000600877">
    <property type="component" value="Unassembled WGS sequence"/>
</dbReference>
<evidence type="ECO:0000256" key="2">
    <source>
        <dbReference type="ARBA" id="ARBA00009810"/>
    </source>
</evidence>
<evidence type="ECO:0000256" key="10">
    <source>
        <dbReference type="ARBA" id="ARBA00023077"/>
    </source>
</evidence>
<evidence type="ECO:0000313" key="21">
    <source>
        <dbReference type="Proteomes" id="UP000600877"/>
    </source>
</evidence>
<keyword evidence="21" id="KW-1185">Reference proteome</keyword>
<evidence type="ECO:0000259" key="19">
    <source>
        <dbReference type="Pfam" id="PF07715"/>
    </source>
</evidence>